<dbReference type="InterPro" id="IPR051222">
    <property type="entry name" value="PPR/CCM1_RNA-binding"/>
</dbReference>
<reference evidence="3 4" key="1">
    <citation type="journal article" date="2016" name="Sci. Rep.">
        <title>The Dendrobium catenatum Lindl. genome sequence provides insights into polysaccharide synthase, floral development and adaptive evolution.</title>
        <authorList>
            <person name="Zhang G.Q."/>
            <person name="Xu Q."/>
            <person name="Bian C."/>
            <person name="Tsai W.C."/>
            <person name="Yeh C.M."/>
            <person name="Liu K.W."/>
            <person name="Yoshida K."/>
            <person name="Zhang L.S."/>
            <person name="Chang S.B."/>
            <person name="Chen F."/>
            <person name="Shi Y."/>
            <person name="Su Y.Y."/>
            <person name="Zhang Y.Q."/>
            <person name="Chen L.J."/>
            <person name="Yin Y."/>
            <person name="Lin M."/>
            <person name="Huang H."/>
            <person name="Deng H."/>
            <person name="Wang Z.W."/>
            <person name="Zhu S.L."/>
            <person name="Zhao X."/>
            <person name="Deng C."/>
            <person name="Niu S.C."/>
            <person name="Huang J."/>
            <person name="Wang M."/>
            <person name="Liu G.H."/>
            <person name="Yang H.J."/>
            <person name="Xiao X.J."/>
            <person name="Hsiao Y.Y."/>
            <person name="Wu W.L."/>
            <person name="Chen Y.Y."/>
            <person name="Mitsuda N."/>
            <person name="Ohme-Takagi M."/>
            <person name="Luo Y.B."/>
            <person name="Van de Peer Y."/>
            <person name="Liu Z.J."/>
        </authorList>
    </citation>
    <scope>NUCLEOTIDE SEQUENCE [LARGE SCALE GENOMIC DNA]</scope>
    <source>
        <tissue evidence="3">The whole plant</tissue>
    </source>
</reference>
<dbReference type="NCBIfam" id="TIGR00756">
    <property type="entry name" value="PPR"/>
    <property type="match status" value="2"/>
</dbReference>
<dbReference type="PANTHER" id="PTHR47942">
    <property type="entry name" value="TETRATRICOPEPTIDE REPEAT (TPR)-LIKE SUPERFAMILY PROTEIN-RELATED"/>
    <property type="match status" value="1"/>
</dbReference>
<dbReference type="Gene3D" id="1.25.40.10">
    <property type="entry name" value="Tetratricopeptide repeat domain"/>
    <property type="match status" value="3"/>
</dbReference>
<evidence type="ECO:0000313" key="4">
    <source>
        <dbReference type="Proteomes" id="UP000233837"/>
    </source>
</evidence>
<dbReference type="Pfam" id="PF13041">
    <property type="entry name" value="PPR_2"/>
    <property type="match status" value="1"/>
</dbReference>
<dbReference type="AlphaFoldDB" id="A0A2I0W8V0"/>
<dbReference type="InterPro" id="IPR002885">
    <property type="entry name" value="PPR_rpt"/>
</dbReference>
<dbReference type="InterPro" id="IPR011990">
    <property type="entry name" value="TPR-like_helical_dom_sf"/>
</dbReference>
<dbReference type="PROSITE" id="PS51375">
    <property type="entry name" value="PPR"/>
    <property type="match status" value="2"/>
</dbReference>
<feature type="repeat" description="PPR" evidence="2">
    <location>
        <begin position="364"/>
        <end position="398"/>
    </location>
</feature>
<dbReference type="STRING" id="906689.A0A2I0W8V0"/>
<feature type="repeat" description="PPR" evidence="2">
    <location>
        <begin position="292"/>
        <end position="326"/>
    </location>
</feature>
<organism evidence="3 4">
    <name type="scientific">Dendrobium catenatum</name>
    <dbReference type="NCBI Taxonomy" id="906689"/>
    <lineage>
        <taxon>Eukaryota</taxon>
        <taxon>Viridiplantae</taxon>
        <taxon>Streptophyta</taxon>
        <taxon>Embryophyta</taxon>
        <taxon>Tracheophyta</taxon>
        <taxon>Spermatophyta</taxon>
        <taxon>Magnoliopsida</taxon>
        <taxon>Liliopsida</taxon>
        <taxon>Asparagales</taxon>
        <taxon>Orchidaceae</taxon>
        <taxon>Epidendroideae</taxon>
        <taxon>Malaxideae</taxon>
        <taxon>Dendrobiinae</taxon>
        <taxon>Dendrobium</taxon>
    </lineage>
</organism>
<evidence type="ECO:0000313" key="3">
    <source>
        <dbReference type="EMBL" id="PKU72088.1"/>
    </source>
</evidence>
<evidence type="ECO:0000256" key="1">
    <source>
        <dbReference type="ARBA" id="ARBA00022737"/>
    </source>
</evidence>
<proteinExistence type="predicted"/>
<protein>
    <submittedName>
        <fullName evidence="3">Pentatricopeptide repeat-containing protein</fullName>
    </submittedName>
</protein>
<dbReference type="Pfam" id="PF01535">
    <property type="entry name" value="PPR"/>
    <property type="match status" value="2"/>
</dbReference>
<evidence type="ECO:0000256" key="2">
    <source>
        <dbReference type="PROSITE-ProRule" id="PRU00708"/>
    </source>
</evidence>
<accession>A0A2I0W8V0</accession>
<sequence length="488" mass="55440">MWRPELRHLIRRLLPSCSPSSLHLTPAVRSLCSSPSSSSDDLALTISTELTNFASSTNQSSSLDLPRHFSLHFSDVRFNTPFLLEILNISPSAGRAAIDFFRWLVRHRGFTANDTSLSHIINYLGRRHDFKAVHDVLLEFRVAAGRESFSAALDRLIRAGRASQAVHLFDCIERDYGIKPDLAALSFLVSSLCSHGFTGHAERAVKRLADVIFPSEQICYTLIRGYSDELKLEDAKRLMGEIIRGGFDLGTPAYNSIIDCVCRLCRKKDPLRLLPEAQKLLLEMESTGIPRDQETFHVLIYNLCKIRKTGDAMKLFQEMSQWGCSPGAETYLALIRSLYQAARLSEAEEMIGFMRSAGFGNSLDRKAYYGFIKILCGIERVEHAMKVFRRMKSYGHLPGIKTYELLIGKLASHNEVNWANGLFKEAVGRGVPVVSKVYKVDPRYAKAKKEKKEKKRETFPEKMARKRKRLKKLRLSFVKKPKSTRRFV</sequence>
<gene>
    <name evidence="3" type="ORF">MA16_Dca014688</name>
</gene>
<reference evidence="3 4" key="2">
    <citation type="journal article" date="2017" name="Nature">
        <title>The Apostasia genome and the evolution of orchids.</title>
        <authorList>
            <person name="Zhang G.Q."/>
            <person name="Liu K.W."/>
            <person name="Li Z."/>
            <person name="Lohaus R."/>
            <person name="Hsiao Y.Y."/>
            <person name="Niu S.C."/>
            <person name="Wang J.Y."/>
            <person name="Lin Y.C."/>
            <person name="Xu Q."/>
            <person name="Chen L.J."/>
            <person name="Yoshida K."/>
            <person name="Fujiwara S."/>
            <person name="Wang Z.W."/>
            <person name="Zhang Y.Q."/>
            <person name="Mitsuda N."/>
            <person name="Wang M."/>
            <person name="Liu G.H."/>
            <person name="Pecoraro L."/>
            <person name="Huang H.X."/>
            <person name="Xiao X.J."/>
            <person name="Lin M."/>
            <person name="Wu X.Y."/>
            <person name="Wu W.L."/>
            <person name="Chen Y.Y."/>
            <person name="Chang S.B."/>
            <person name="Sakamoto S."/>
            <person name="Ohme-Takagi M."/>
            <person name="Yagi M."/>
            <person name="Zeng S.J."/>
            <person name="Shen C.Y."/>
            <person name="Yeh C.M."/>
            <person name="Luo Y.B."/>
            <person name="Tsai W.C."/>
            <person name="Van de Peer Y."/>
            <person name="Liu Z.J."/>
        </authorList>
    </citation>
    <scope>NUCLEOTIDE SEQUENCE [LARGE SCALE GENOMIC DNA]</scope>
    <source>
        <tissue evidence="3">The whole plant</tissue>
    </source>
</reference>
<dbReference type="OrthoDB" id="1891108at2759"/>
<dbReference type="Proteomes" id="UP000233837">
    <property type="component" value="Unassembled WGS sequence"/>
</dbReference>
<name>A0A2I0W8V0_9ASPA</name>
<dbReference type="EMBL" id="KZ502844">
    <property type="protein sequence ID" value="PKU72088.1"/>
    <property type="molecule type" value="Genomic_DNA"/>
</dbReference>
<keyword evidence="4" id="KW-1185">Reference proteome</keyword>
<dbReference type="PANTHER" id="PTHR47942:SF41">
    <property type="entry name" value="OS05G0548600 PROTEIN"/>
    <property type="match status" value="1"/>
</dbReference>
<dbReference type="FunFam" id="1.25.40.10:FF:000398">
    <property type="entry name" value="pentatricopeptide repeat-containing protein PNM1, mitochondrial"/>
    <property type="match status" value="1"/>
</dbReference>
<keyword evidence="1" id="KW-0677">Repeat</keyword>